<evidence type="ECO:0000313" key="2">
    <source>
        <dbReference type="EMBL" id="KAA1131527.1"/>
    </source>
</evidence>
<protein>
    <submittedName>
        <fullName evidence="2">Uncharacterized protein</fullName>
    </submittedName>
</protein>
<dbReference type="AlphaFoldDB" id="A0A5B0S0Y6"/>
<dbReference type="EMBL" id="VDEP01000103">
    <property type="protein sequence ID" value="KAA1131527.1"/>
    <property type="molecule type" value="Genomic_DNA"/>
</dbReference>
<accession>A0A5B0S0Y6</accession>
<name>A0A5B0S0Y6_PUCGR</name>
<dbReference type="Proteomes" id="UP000324748">
    <property type="component" value="Unassembled WGS sequence"/>
</dbReference>
<evidence type="ECO:0000313" key="3">
    <source>
        <dbReference type="Proteomes" id="UP000324748"/>
    </source>
</evidence>
<comment type="caution">
    <text evidence="2">The sequence shown here is derived from an EMBL/GenBank/DDBJ whole genome shotgun (WGS) entry which is preliminary data.</text>
</comment>
<keyword evidence="3" id="KW-1185">Reference proteome</keyword>
<gene>
    <name evidence="1" type="ORF">PGT21_011511</name>
    <name evidence="2" type="ORF">PGTUg99_024854</name>
</gene>
<evidence type="ECO:0000313" key="4">
    <source>
        <dbReference type="Proteomes" id="UP000325313"/>
    </source>
</evidence>
<dbReference type="Proteomes" id="UP000325313">
    <property type="component" value="Unassembled WGS sequence"/>
</dbReference>
<evidence type="ECO:0000313" key="1">
    <source>
        <dbReference type="EMBL" id="KAA1080560.1"/>
    </source>
</evidence>
<proteinExistence type="predicted"/>
<sequence>MTSRWIRFKNLLFVGLAFRFLIVNNVVVGHGGDHSSRPPPSPDSLPIVSAPPILMCERSQKYTAGSPRCHLVGGIHVESTSFTEWEI</sequence>
<reference evidence="3 4" key="1">
    <citation type="submission" date="2019-05" db="EMBL/GenBank/DDBJ databases">
        <title>Emergence of the Ug99 lineage of the wheat stem rust pathogen through somatic hybridization.</title>
        <authorList>
            <person name="Li F."/>
            <person name="Upadhyaya N.M."/>
            <person name="Sperschneider J."/>
            <person name="Matny O."/>
            <person name="Nguyen-Phuc H."/>
            <person name="Mago R."/>
            <person name="Raley C."/>
            <person name="Miller M.E."/>
            <person name="Silverstein K.A.T."/>
            <person name="Henningsen E."/>
            <person name="Hirsch C.D."/>
            <person name="Visser B."/>
            <person name="Pretorius Z.A."/>
            <person name="Steffenson B.J."/>
            <person name="Schwessinger B."/>
            <person name="Dodds P.N."/>
            <person name="Figueroa M."/>
        </authorList>
    </citation>
    <scope>NUCLEOTIDE SEQUENCE [LARGE SCALE GENOMIC DNA]</scope>
    <source>
        <strain evidence="1">21-0</strain>
        <strain evidence="2 4">Ug99</strain>
    </source>
</reference>
<dbReference type="EMBL" id="VSWC01000131">
    <property type="protein sequence ID" value="KAA1080560.1"/>
    <property type="molecule type" value="Genomic_DNA"/>
</dbReference>
<organism evidence="2 4">
    <name type="scientific">Puccinia graminis f. sp. tritici</name>
    <dbReference type="NCBI Taxonomy" id="56615"/>
    <lineage>
        <taxon>Eukaryota</taxon>
        <taxon>Fungi</taxon>
        <taxon>Dikarya</taxon>
        <taxon>Basidiomycota</taxon>
        <taxon>Pucciniomycotina</taxon>
        <taxon>Pucciniomycetes</taxon>
        <taxon>Pucciniales</taxon>
        <taxon>Pucciniaceae</taxon>
        <taxon>Puccinia</taxon>
    </lineage>
</organism>